<dbReference type="Pfam" id="PF01498">
    <property type="entry name" value="HTH_Tnp_Tc3_2"/>
    <property type="match status" value="1"/>
</dbReference>
<feature type="domain" description="Transposase Tc1-like" evidence="2">
    <location>
        <begin position="47"/>
        <end position="104"/>
    </location>
</feature>
<evidence type="ECO:0000256" key="1">
    <source>
        <dbReference type="SAM" id="SignalP"/>
    </source>
</evidence>
<evidence type="ECO:0000313" key="3">
    <source>
        <dbReference type="Ensembl" id="ENSPLAP00000024732.1"/>
    </source>
</evidence>
<reference evidence="3" key="1">
    <citation type="submission" date="2025-08" db="UniProtKB">
        <authorList>
            <consortium name="Ensembl"/>
        </authorList>
    </citation>
    <scope>IDENTIFICATION</scope>
</reference>
<dbReference type="Proteomes" id="UP000261500">
    <property type="component" value="Unplaced"/>
</dbReference>
<dbReference type="GO" id="GO:0003677">
    <property type="term" value="F:DNA binding"/>
    <property type="evidence" value="ECO:0007669"/>
    <property type="project" value="InterPro"/>
</dbReference>
<dbReference type="Ensembl" id="ENSPLAT00000002659.1">
    <property type="protein sequence ID" value="ENSPLAP00000024732.1"/>
    <property type="gene ID" value="ENSPLAG00000011149.1"/>
</dbReference>
<protein>
    <recommendedName>
        <fullName evidence="2">Transposase Tc1-like domain-containing protein</fullName>
    </recommendedName>
</protein>
<accession>A0A3B3VIG8</accession>
<name>A0A3B3VIG8_9TELE</name>
<dbReference type="AlphaFoldDB" id="A0A3B3VIG8"/>
<feature type="chain" id="PRO_5017485409" description="Transposase Tc1-like domain-containing protein" evidence="1">
    <location>
        <begin position="17"/>
        <end position="116"/>
    </location>
</feature>
<dbReference type="GeneTree" id="ENSGT01100000263655"/>
<evidence type="ECO:0000313" key="4">
    <source>
        <dbReference type="Proteomes" id="UP000261500"/>
    </source>
</evidence>
<reference evidence="3" key="2">
    <citation type="submission" date="2025-09" db="UniProtKB">
        <authorList>
            <consortium name="Ensembl"/>
        </authorList>
    </citation>
    <scope>IDENTIFICATION</scope>
</reference>
<dbReference type="GO" id="GO:0015074">
    <property type="term" value="P:DNA integration"/>
    <property type="evidence" value="ECO:0007669"/>
    <property type="project" value="InterPro"/>
</dbReference>
<organism evidence="3 4">
    <name type="scientific">Poecilia latipinna</name>
    <name type="common">sailfin molly</name>
    <dbReference type="NCBI Taxonomy" id="48699"/>
    <lineage>
        <taxon>Eukaryota</taxon>
        <taxon>Metazoa</taxon>
        <taxon>Chordata</taxon>
        <taxon>Craniata</taxon>
        <taxon>Vertebrata</taxon>
        <taxon>Euteleostomi</taxon>
        <taxon>Actinopterygii</taxon>
        <taxon>Neopterygii</taxon>
        <taxon>Teleostei</taxon>
        <taxon>Neoteleostei</taxon>
        <taxon>Acanthomorphata</taxon>
        <taxon>Ovalentaria</taxon>
        <taxon>Atherinomorphae</taxon>
        <taxon>Cyprinodontiformes</taxon>
        <taxon>Poeciliidae</taxon>
        <taxon>Poeciliinae</taxon>
        <taxon>Poecilia</taxon>
    </lineage>
</organism>
<feature type="signal peptide" evidence="1">
    <location>
        <begin position="1"/>
        <end position="16"/>
    </location>
</feature>
<dbReference type="InterPro" id="IPR002492">
    <property type="entry name" value="Transposase_Tc1-like"/>
</dbReference>
<sequence length="116" mass="13206">MSWIWTFLVRPWGIISRRFQVLRSSVQSLICEDRRGGNVQPSHRSSLGQKVKIDPKIKAKSLVKMLAEAGKTVSLSAVKCVLYRHGLKGNSARKKTLLQKKHKKPDCSLQMDTRTF</sequence>
<dbReference type="GO" id="GO:0006313">
    <property type="term" value="P:DNA transposition"/>
    <property type="evidence" value="ECO:0007669"/>
    <property type="project" value="InterPro"/>
</dbReference>
<proteinExistence type="predicted"/>
<keyword evidence="4" id="KW-1185">Reference proteome</keyword>
<evidence type="ECO:0000259" key="2">
    <source>
        <dbReference type="Pfam" id="PF01498"/>
    </source>
</evidence>
<keyword evidence="1" id="KW-0732">Signal</keyword>